<evidence type="ECO:0000256" key="2">
    <source>
        <dbReference type="SAM" id="SignalP"/>
    </source>
</evidence>
<evidence type="ECO:0000313" key="3">
    <source>
        <dbReference type="EMBL" id="KAK0626145.1"/>
    </source>
</evidence>
<accession>A0AA39X3H9</accession>
<sequence>MTLTSPSGMVGLICLWVWWFACCAKRETRREIEGRDSVKFLEAIAPQGSSPTGGAEAEGPYAVGKAGRLSDEAYRTGRPQRSRPDDAMRGRRARTRDGKTAETGWEGFWRPMPCFYFGLTRSFVPG</sequence>
<keyword evidence="4" id="KW-1185">Reference proteome</keyword>
<dbReference type="EMBL" id="JAULSU010000002">
    <property type="protein sequence ID" value="KAK0626145.1"/>
    <property type="molecule type" value="Genomic_DNA"/>
</dbReference>
<keyword evidence="2" id="KW-0732">Signal</keyword>
<feature type="signal peptide" evidence="2">
    <location>
        <begin position="1"/>
        <end position="24"/>
    </location>
</feature>
<feature type="region of interest" description="Disordered" evidence="1">
    <location>
        <begin position="45"/>
        <end position="100"/>
    </location>
</feature>
<name>A0AA39X3H9_9PEZI</name>
<evidence type="ECO:0000256" key="1">
    <source>
        <dbReference type="SAM" id="MobiDB-lite"/>
    </source>
</evidence>
<comment type="caution">
    <text evidence="3">The sequence shown here is derived from an EMBL/GenBank/DDBJ whole genome shotgun (WGS) entry which is preliminary data.</text>
</comment>
<evidence type="ECO:0008006" key="5">
    <source>
        <dbReference type="Google" id="ProtNLM"/>
    </source>
</evidence>
<dbReference type="Proteomes" id="UP001175000">
    <property type="component" value="Unassembled WGS sequence"/>
</dbReference>
<reference evidence="3" key="1">
    <citation type="submission" date="2023-06" db="EMBL/GenBank/DDBJ databases">
        <title>Genome-scale phylogeny and comparative genomics of the fungal order Sordariales.</title>
        <authorList>
            <consortium name="Lawrence Berkeley National Laboratory"/>
            <person name="Hensen N."/>
            <person name="Bonometti L."/>
            <person name="Westerberg I."/>
            <person name="Brannstrom I.O."/>
            <person name="Guillou S."/>
            <person name="Cros-Aarteil S."/>
            <person name="Calhoun S."/>
            <person name="Haridas S."/>
            <person name="Kuo A."/>
            <person name="Mondo S."/>
            <person name="Pangilinan J."/>
            <person name="Riley R."/>
            <person name="Labutti K."/>
            <person name="Andreopoulos B."/>
            <person name="Lipzen A."/>
            <person name="Chen C."/>
            <person name="Yanf M."/>
            <person name="Daum C."/>
            <person name="Ng V."/>
            <person name="Clum A."/>
            <person name="Steindorff A."/>
            <person name="Ohm R."/>
            <person name="Martin F."/>
            <person name="Silar P."/>
            <person name="Natvig D."/>
            <person name="Lalanne C."/>
            <person name="Gautier V."/>
            <person name="Ament-Velasquez S.L."/>
            <person name="Kruys A."/>
            <person name="Hutchinson M.I."/>
            <person name="Powell A.J."/>
            <person name="Barry K."/>
            <person name="Miller A.N."/>
            <person name="Grigoriev I.V."/>
            <person name="Debuchy R."/>
            <person name="Gladieux P."/>
            <person name="Thoren M.H."/>
            <person name="Johannesson H."/>
        </authorList>
    </citation>
    <scope>NUCLEOTIDE SEQUENCE</scope>
    <source>
        <strain evidence="3">CBS 606.72</strain>
    </source>
</reference>
<evidence type="ECO:0000313" key="4">
    <source>
        <dbReference type="Proteomes" id="UP001175000"/>
    </source>
</evidence>
<organism evidence="3 4">
    <name type="scientific">Immersiella caudata</name>
    <dbReference type="NCBI Taxonomy" id="314043"/>
    <lineage>
        <taxon>Eukaryota</taxon>
        <taxon>Fungi</taxon>
        <taxon>Dikarya</taxon>
        <taxon>Ascomycota</taxon>
        <taxon>Pezizomycotina</taxon>
        <taxon>Sordariomycetes</taxon>
        <taxon>Sordariomycetidae</taxon>
        <taxon>Sordariales</taxon>
        <taxon>Lasiosphaeriaceae</taxon>
        <taxon>Immersiella</taxon>
    </lineage>
</organism>
<proteinExistence type="predicted"/>
<protein>
    <recommendedName>
        <fullName evidence="5">Secreted protein</fullName>
    </recommendedName>
</protein>
<dbReference type="AlphaFoldDB" id="A0AA39X3H9"/>
<feature type="chain" id="PRO_5041453510" description="Secreted protein" evidence="2">
    <location>
        <begin position="25"/>
        <end position="126"/>
    </location>
</feature>
<gene>
    <name evidence="3" type="ORF">B0T14DRAFT_509250</name>
</gene>
<feature type="compositionally biased region" description="Basic and acidic residues" evidence="1">
    <location>
        <begin position="82"/>
        <end position="100"/>
    </location>
</feature>